<reference evidence="2" key="1">
    <citation type="submission" date="2013-05" db="EMBL/GenBank/DDBJ databases">
        <authorList>
            <person name="Yim A.K.Y."/>
            <person name="Chan T.F."/>
            <person name="Ji K.M."/>
            <person name="Liu X.Y."/>
            <person name="Zhou J.W."/>
            <person name="Li R.Q."/>
            <person name="Yang K.Y."/>
            <person name="Li J."/>
            <person name="Li M."/>
            <person name="Law P.T.W."/>
            <person name="Wu Y.L."/>
            <person name="Cai Z.L."/>
            <person name="Qin H."/>
            <person name="Bao Y."/>
            <person name="Leung R.K.K."/>
            <person name="Ng P.K.S."/>
            <person name="Zou J."/>
            <person name="Zhong X.J."/>
            <person name="Ran P.X."/>
            <person name="Zhong N.S."/>
            <person name="Liu Z.G."/>
            <person name="Tsui S.K.W."/>
        </authorList>
    </citation>
    <scope>NUCLEOTIDE SEQUENCE</scope>
    <source>
        <strain evidence="2">Derf</strain>
        <tissue evidence="2">Whole organism</tissue>
    </source>
</reference>
<dbReference type="Proteomes" id="UP000790347">
    <property type="component" value="Unassembled WGS sequence"/>
</dbReference>
<sequence>MHQNDQVTNHSYLAVTKKVSISAYHCRAMSKHTFKTVATTTVKHNQPANQPTIQPTNQPTNQSDKTRLRQSVIKPIFDFYKKTKSNSTIVLIENSNHSQLFAVEIIFEFERISLSISRWINDIGWWSALM</sequence>
<comment type="caution">
    <text evidence="2">The sequence shown here is derived from an EMBL/GenBank/DDBJ whole genome shotgun (WGS) entry which is preliminary data.</text>
</comment>
<protein>
    <submittedName>
        <fullName evidence="2">Uncharacterized protein</fullName>
    </submittedName>
</protein>
<proteinExistence type="predicted"/>
<feature type="compositionally biased region" description="Polar residues" evidence="1">
    <location>
        <begin position="42"/>
        <end position="63"/>
    </location>
</feature>
<accession>A0A922ICK8</accession>
<name>A0A922ICK8_DERFA</name>
<reference evidence="2" key="2">
    <citation type="journal article" date="2022" name="Res Sq">
        <title>Comparative Genomics Reveals Insights into the Divergent Evolution of Astigmatic Mites and Household Pest Adaptations.</title>
        <authorList>
            <person name="Xiong Q."/>
            <person name="Wan A.T.-Y."/>
            <person name="Liu X.-Y."/>
            <person name="Fung C.S.-H."/>
            <person name="Xiao X."/>
            <person name="Malainual N."/>
            <person name="Hou J."/>
            <person name="Wang L."/>
            <person name="Wang M."/>
            <person name="Yang K."/>
            <person name="Cui Y."/>
            <person name="Leung E."/>
            <person name="Nong W."/>
            <person name="Shin S.-K."/>
            <person name="Au S."/>
            <person name="Jeong K.Y."/>
            <person name="Chew F.T."/>
            <person name="Hui J."/>
            <person name="Leung T.F."/>
            <person name="Tungtrongchitr A."/>
            <person name="Zhong N."/>
            <person name="Liu Z."/>
            <person name="Tsui S."/>
        </authorList>
    </citation>
    <scope>NUCLEOTIDE SEQUENCE</scope>
    <source>
        <strain evidence="2">Derf</strain>
        <tissue evidence="2">Whole organism</tissue>
    </source>
</reference>
<keyword evidence="3" id="KW-1185">Reference proteome</keyword>
<evidence type="ECO:0000313" key="2">
    <source>
        <dbReference type="EMBL" id="KAH9527856.1"/>
    </source>
</evidence>
<dbReference type="EMBL" id="ASGP02000001">
    <property type="protein sequence ID" value="KAH9527856.1"/>
    <property type="molecule type" value="Genomic_DNA"/>
</dbReference>
<evidence type="ECO:0000313" key="3">
    <source>
        <dbReference type="Proteomes" id="UP000790347"/>
    </source>
</evidence>
<feature type="region of interest" description="Disordered" evidence="1">
    <location>
        <begin position="42"/>
        <end position="67"/>
    </location>
</feature>
<evidence type="ECO:0000256" key="1">
    <source>
        <dbReference type="SAM" id="MobiDB-lite"/>
    </source>
</evidence>
<dbReference type="AlphaFoldDB" id="A0A922ICK8"/>
<organism evidence="2 3">
    <name type="scientific">Dermatophagoides farinae</name>
    <name type="common">American house dust mite</name>
    <dbReference type="NCBI Taxonomy" id="6954"/>
    <lineage>
        <taxon>Eukaryota</taxon>
        <taxon>Metazoa</taxon>
        <taxon>Ecdysozoa</taxon>
        <taxon>Arthropoda</taxon>
        <taxon>Chelicerata</taxon>
        <taxon>Arachnida</taxon>
        <taxon>Acari</taxon>
        <taxon>Acariformes</taxon>
        <taxon>Sarcoptiformes</taxon>
        <taxon>Astigmata</taxon>
        <taxon>Psoroptidia</taxon>
        <taxon>Analgoidea</taxon>
        <taxon>Pyroglyphidae</taxon>
        <taxon>Dermatophagoidinae</taxon>
        <taxon>Dermatophagoides</taxon>
    </lineage>
</organism>
<gene>
    <name evidence="2" type="ORF">DERF_001848</name>
</gene>